<evidence type="ECO:0008006" key="6">
    <source>
        <dbReference type="Google" id="ProtNLM"/>
    </source>
</evidence>
<feature type="transmembrane region" description="Helical" evidence="1">
    <location>
        <begin position="87"/>
        <end position="108"/>
    </location>
</feature>
<protein>
    <recommendedName>
        <fullName evidence="6">Transmembrane protein</fullName>
    </recommendedName>
</protein>
<evidence type="ECO:0000256" key="1">
    <source>
        <dbReference type="SAM" id="Phobius"/>
    </source>
</evidence>
<dbReference type="EMBL" id="JARTTN020000001">
    <property type="protein sequence ID" value="MEC6057155.1"/>
    <property type="molecule type" value="Genomic_DNA"/>
</dbReference>
<dbReference type="RefSeq" id="WP_023322774.1">
    <property type="nucleotide sequence ID" value="NZ_AP024592.1"/>
</dbReference>
<proteinExistence type="predicted"/>
<dbReference type="KEGG" id="kvq:SP68_03895"/>
<evidence type="ECO:0000313" key="5">
    <source>
        <dbReference type="Proteomes" id="UP000234412"/>
    </source>
</evidence>
<dbReference type="KEGG" id="kvd:KR75_23155"/>
<gene>
    <name evidence="4" type="ORF">CWN47_31610</name>
    <name evidence="2" type="ORF">NUKP37_08810</name>
    <name evidence="3" type="ORF">QAB22_011515</name>
</gene>
<organism evidence="4 5">
    <name type="scientific">Klebsiella variicola</name>
    <dbReference type="NCBI Taxonomy" id="244366"/>
    <lineage>
        <taxon>Bacteria</taxon>
        <taxon>Pseudomonadati</taxon>
        <taxon>Pseudomonadota</taxon>
        <taxon>Gammaproteobacteria</taxon>
        <taxon>Enterobacterales</taxon>
        <taxon>Enterobacteriaceae</taxon>
        <taxon>Klebsiella/Raoultella group</taxon>
        <taxon>Klebsiella</taxon>
        <taxon>Klebsiella pneumoniae complex</taxon>
    </lineage>
</organism>
<keyword evidence="1" id="KW-1133">Transmembrane helix</keyword>
<keyword evidence="1" id="KW-0812">Transmembrane</keyword>
<accession>A0A087FK56</accession>
<dbReference type="EMBL" id="PIDP01001797">
    <property type="protein sequence ID" value="PLM87360.1"/>
    <property type="molecule type" value="Genomic_DNA"/>
</dbReference>
<reference evidence="4 5" key="2">
    <citation type="submission" date="2018-01" db="EMBL/GenBank/DDBJ databases">
        <title>Genomic study of Klebsiella pneumoniae.</title>
        <authorList>
            <person name="Yang Y."/>
            <person name="Bicalho R."/>
        </authorList>
    </citation>
    <scope>NUCLEOTIDE SEQUENCE [LARGE SCALE GENOMIC DNA]</scope>
    <source>
        <strain evidence="4 5">A8</strain>
    </source>
</reference>
<dbReference type="GeneID" id="93272814"/>
<keyword evidence="1" id="KW-0472">Membrane</keyword>
<dbReference type="Proteomes" id="UP000234412">
    <property type="component" value="Unassembled WGS sequence"/>
</dbReference>
<name>A0A087FK56_KLEVA</name>
<evidence type="ECO:0000313" key="2">
    <source>
        <dbReference type="EMBL" id="GKJ87566.1"/>
    </source>
</evidence>
<comment type="caution">
    <text evidence="4">The sequence shown here is derived from an EMBL/GenBank/DDBJ whole genome shotgun (WGS) entry which is preliminary data.</text>
</comment>
<dbReference type="EMBL" id="BQTA01000002">
    <property type="protein sequence ID" value="GKJ87566.1"/>
    <property type="molecule type" value="Genomic_DNA"/>
</dbReference>
<dbReference type="Proteomes" id="UP001176846">
    <property type="component" value="Unassembled WGS sequence"/>
</dbReference>
<dbReference type="Proteomes" id="UP001060507">
    <property type="component" value="Unassembled WGS sequence"/>
</dbReference>
<dbReference type="AlphaFoldDB" id="A0A087FK56"/>
<reference evidence="4 5" key="1">
    <citation type="submission" date="2017-11" db="EMBL/GenBank/DDBJ databases">
        <authorList>
            <person name="Han C.G."/>
        </authorList>
    </citation>
    <scope>NUCLEOTIDE SEQUENCE [LARGE SCALE GENOMIC DNA]</scope>
    <source>
        <strain evidence="4 5">A8</strain>
    </source>
</reference>
<reference evidence="3" key="5">
    <citation type="submission" date="2024-01" db="EMBL/GenBank/DDBJ databases">
        <authorList>
            <person name="Macesic N."/>
        </authorList>
    </citation>
    <scope>NUCLEOTIDE SEQUENCE</scope>
    <source>
        <strain evidence="3">CPO071</strain>
    </source>
</reference>
<feature type="transmembrane region" description="Helical" evidence="1">
    <location>
        <begin position="21"/>
        <end position="43"/>
    </location>
</feature>
<reference evidence="2" key="3">
    <citation type="journal article" date="2022" name="J. Appl. Microbiol.">
        <title>PCR-based ORF typing of Klebsiella pneumoniae for rapid identification of global clones and transmission events.</title>
        <authorList>
            <person name="Nonogaki R."/>
            <person name="Iijima A."/>
            <person name="Kawamura K."/>
            <person name="Kayama S."/>
            <person name="Sugai M."/>
            <person name="Yagi T."/>
            <person name="Arakawa Y."/>
            <person name="Doi Y."/>
            <person name="Suzuki M."/>
        </authorList>
    </citation>
    <scope>NUCLEOTIDE SEQUENCE</scope>
    <source>
        <strain evidence="2">NUKP-37</strain>
    </source>
</reference>
<sequence>MNKINLQVWSTFRLYGKICENCSGAMALCLLQALAMLGCLSNRGVGGAYYWLLTFIAVLATVGFLGSLISIGNTIYFYTRDRKIECYIIYAVFYPVVIGVLITAAATLKSISG</sequence>
<feature type="transmembrane region" description="Helical" evidence="1">
    <location>
        <begin position="49"/>
        <end position="75"/>
    </location>
</feature>
<evidence type="ECO:0000313" key="3">
    <source>
        <dbReference type="EMBL" id="MEC6057155.1"/>
    </source>
</evidence>
<reference evidence="3" key="4">
    <citation type="journal article" date="2023" name="Nat. Commun.">
        <title>Genomic dissection of endemic carbapenem resistance reveals metallo-beta-lactamase dissemination through clonal, plasmid and integron transfer.</title>
        <authorList>
            <person name="Macesic N."/>
            <person name="Hawkey J."/>
            <person name="Vezina B."/>
            <person name="Wisniewski J.A."/>
            <person name="Cottingham H."/>
            <person name="Blakeway L.V."/>
            <person name="Harshegyi T."/>
            <person name="Pragastis K."/>
            <person name="Badoordeen G.Z."/>
            <person name="Dennison A."/>
            <person name="Spelman D.W."/>
            <person name="Jenney A.W.J."/>
            <person name="Peleg A.Y."/>
        </authorList>
    </citation>
    <scope>NUCLEOTIDE SEQUENCE</scope>
    <source>
        <strain evidence="3">CPO071</strain>
    </source>
</reference>
<evidence type="ECO:0000313" key="4">
    <source>
        <dbReference type="EMBL" id="PLM87360.1"/>
    </source>
</evidence>